<protein>
    <submittedName>
        <fullName evidence="1">Uncharacterized protein</fullName>
    </submittedName>
</protein>
<name>A0A6C0IGY0_9ZZZZ</name>
<dbReference type="EMBL" id="MN740186">
    <property type="protein sequence ID" value="QHT92491.1"/>
    <property type="molecule type" value="Genomic_DNA"/>
</dbReference>
<proteinExistence type="predicted"/>
<sequence length="349" mass="40750">MSSWANRHLPRKRDLSQIPEPFRPIIVPRVDRPEVILSESFQVKYSRNSDDTENDRNEVVYPNDSFMSLFKDSYSKKPTQDRTVYPMKKIETAPRISAIELSYNGKSYVFVILRHLRTTRDNDLWITSYNKIRQFYTNKIVIIDDNSSINTVNGKLVNTEVIMSEWNGAGEILPYYYFLKNKWADRMIFLHDSMFMHRPFSNTELDGDVKFHWSFMNKDLGGKFPTYLSLLKNHEQLLECAKGLEWKGCFGGASIIDLEIVQQLEETYAIFSTLASVIRVRKERELFERILGIALYQGHMVDDATCSNFGEITKYPGAFESDHNNYETAAHRLSQARYDTAIIKVWRGR</sequence>
<accession>A0A6C0IGY0</accession>
<organism evidence="1">
    <name type="scientific">viral metagenome</name>
    <dbReference type="NCBI Taxonomy" id="1070528"/>
    <lineage>
        <taxon>unclassified sequences</taxon>
        <taxon>metagenomes</taxon>
        <taxon>organismal metagenomes</taxon>
    </lineage>
</organism>
<evidence type="ECO:0000313" key="1">
    <source>
        <dbReference type="EMBL" id="QHT92491.1"/>
    </source>
</evidence>
<reference evidence="1" key="1">
    <citation type="journal article" date="2020" name="Nature">
        <title>Giant virus diversity and host interactions through global metagenomics.</title>
        <authorList>
            <person name="Schulz F."/>
            <person name="Roux S."/>
            <person name="Paez-Espino D."/>
            <person name="Jungbluth S."/>
            <person name="Walsh D.A."/>
            <person name="Denef V.J."/>
            <person name="McMahon K.D."/>
            <person name="Konstantinidis K.T."/>
            <person name="Eloe-Fadrosh E.A."/>
            <person name="Kyrpides N.C."/>
            <person name="Woyke T."/>
        </authorList>
    </citation>
    <scope>NUCLEOTIDE SEQUENCE</scope>
    <source>
        <strain evidence="1">GVMAG-M-3300023184-88</strain>
    </source>
</reference>
<dbReference type="AlphaFoldDB" id="A0A6C0IGY0"/>